<dbReference type="PROSITE" id="PS50994">
    <property type="entry name" value="INTEGRASE"/>
    <property type="match status" value="1"/>
</dbReference>
<gene>
    <name evidence="2" type="primary">AVEN_158304_1</name>
    <name evidence="2" type="ORF">CEXT_181141</name>
</gene>
<dbReference type="AlphaFoldDB" id="A0AAV4TNR3"/>
<organism evidence="2 3">
    <name type="scientific">Caerostris extrusa</name>
    <name type="common">Bark spider</name>
    <name type="synonym">Caerostris bankana</name>
    <dbReference type="NCBI Taxonomy" id="172846"/>
    <lineage>
        <taxon>Eukaryota</taxon>
        <taxon>Metazoa</taxon>
        <taxon>Ecdysozoa</taxon>
        <taxon>Arthropoda</taxon>
        <taxon>Chelicerata</taxon>
        <taxon>Arachnida</taxon>
        <taxon>Araneae</taxon>
        <taxon>Araneomorphae</taxon>
        <taxon>Entelegynae</taxon>
        <taxon>Araneoidea</taxon>
        <taxon>Araneidae</taxon>
        <taxon>Caerostris</taxon>
    </lineage>
</organism>
<dbReference type="SUPFAM" id="SSF53098">
    <property type="entry name" value="Ribonuclease H-like"/>
    <property type="match status" value="1"/>
</dbReference>
<dbReference type="GO" id="GO:0003676">
    <property type="term" value="F:nucleic acid binding"/>
    <property type="evidence" value="ECO:0007669"/>
    <property type="project" value="InterPro"/>
</dbReference>
<evidence type="ECO:0000313" key="3">
    <source>
        <dbReference type="Proteomes" id="UP001054945"/>
    </source>
</evidence>
<comment type="caution">
    <text evidence="2">The sequence shown here is derived from an EMBL/GenBank/DDBJ whole genome shotgun (WGS) entry which is preliminary data.</text>
</comment>
<dbReference type="Gene3D" id="3.30.420.10">
    <property type="entry name" value="Ribonuclease H-like superfamily/Ribonuclease H"/>
    <property type="match status" value="1"/>
</dbReference>
<dbReference type="Proteomes" id="UP001054945">
    <property type="component" value="Unassembled WGS sequence"/>
</dbReference>
<reference evidence="2 3" key="1">
    <citation type="submission" date="2021-06" db="EMBL/GenBank/DDBJ databases">
        <title>Caerostris extrusa draft genome.</title>
        <authorList>
            <person name="Kono N."/>
            <person name="Arakawa K."/>
        </authorList>
    </citation>
    <scope>NUCLEOTIDE SEQUENCE [LARGE SCALE GENOMIC DNA]</scope>
</reference>
<name>A0AAV4TNR3_CAEEX</name>
<dbReference type="GO" id="GO:0015074">
    <property type="term" value="P:DNA integration"/>
    <property type="evidence" value="ECO:0007669"/>
    <property type="project" value="InterPro"/>
</dbReference>
<dbReference type="InterPro" id="IPR012337">
    <property type="entry name" value="RNaseH-like_sf"/>
</dbReference>
<protein>
    <submittedName>
        <fullName evidence="2">Integrase catalytic domain-containing protein</fullName>
    </submittedName>
</protein>
<sequence>MNEVYEKLGISKQQTLAYNPQGNGLVECLNKTLIDTLSHLRFGKTKILMSLTLVTLSSMAFRNAHHSSIQETPAFLVYGRDLQMLYDLIFRDQIWTYFDMHSVSTQLVNRL</sequence>
<proteinExistence type="predicted"/>
<dbReference type="InterPro" id="IPR036397">
    <property type="entry name" value="RNaseH_sf"/>
</dbReference>
<dbReference type="InterPro" id="IPR001584">
    <property type="entry name" value="Integrase_cat-core"/>
</dbReference>
<evidence type="ECO:0000313" key="2">
    <source>
        <dbReference type="EMBL" id="GIY48238.1"/>
    </source>
</evidence>
<accession>A0AAV4TNR3</accession>
<dbReference type="EMBL" id="BPLR01011689">
    <property type="protein sequence ID" value="GIY48238.1"/>
    <property type="molecule type" value="Genomic_DNA"/>
</dbReference>
<keyword evidence="3" id="KW-1185">Reference proteome</keyword>
<evidence type="ECO:0000259" key="1">
    <source>
        <dbReference type="PROSITE" id="PS50994"/>
    </source>
</evidence>
<feature type="domain" description="Integrase catalytic" evidence="1">
    <location>
        <begin position="1"/>
        <end position="81"/>
    </location>
</feature>